<dbReference type="InterPro" id="IPR049404">
    <property type="entry name" value="EDC4_C"/>
</dbReference>
<evidence type="ECO:0000256" key="3">
    <source>
        <dbReference type="ARBA" id="ARBA00022490"/>
    </source>
</evidence>
<dbReference type="InterPro" id="IPR045152">
    <property type="entry name" value="EDC4-like"/>
</dbReference>
<evidence type="ECO:0000256" key="10">
    <source>
        <dbReference type="SAM" id="MobiDB-lite"/>
    </source>
</evidence>
<dbReference type="Gene3D" id="2.130.10.10">
    <property type="entry name" value="YVTN repeat-like/Quinoprotein amine dehydrogenase"/>
    <property type="match status" value="1"/>
</dbReference>
<dbReference type="OrthoDB" id="21128at2759"/>
<keyword evidence="8" id="KW-0175">Coiled coil</keyword>
<evidence type="ECO:0000256" key="5">
    <source>
        <dbReference type="ARBA" id="ARBA00022574"/>
    </source>
</evidence>
<organism evidence="13 14">
    <name type="scientific">Morella rubra</name>
    <name type="common">Chinese bayberry</name>
    <dbReference type="NCBI Taxonomy" id="262757"/>
    <lineage>
        <taxon>Eukaryota</taxon>
        <taxon>Viridiplantae</taxon>
        <taxon>Streptophyta</taxon>
        <taxon>Embryophyta</taxon>
        <taxon>Tracheophyta</taxon>
        <taxon>Spermatophyta</taxon>
        <taxon>Magnoliopsida</taxon>
        <taxon>eudicotyledons</taxon>
        <taxon>Gunneridae</taxon>
        <taxon>Pentapetalae</taxon>
        <taxon>rosids</taxon>
        <taxon>fabids</taxon>
        <taxon>Fagales</taxon>
        <taxon>Myricaceae</taxon>
        <taxon>Morella</taxon>
    </lineage>
</organism>
<feature type="compositionally biased region" description="Polar residues" evidence="10">
    <location>
        <begin position="910"/>
        <end position="924"/>
    </location>
</feature>
<sequence>MQNFFKPTNPSPPQLQQPQAQPSPGAVQNPVNLHSLVTFPPPSGPFSYPPQSAPFHHPGPNPYHQQPYQYHPHHPNAPLQHQRSLSYPTPPLQPPISSSSSSPNSNPNSGARLMALLNPNLDMPPHQPPLAPPPPQPNPPSSSSSAMMNLMPPVGPGPMPIRMPSSKLPKGRHLVGEHVIYDVDVRLQGEVQPQLEVTPITKYQSDPQLVFGRQIAVNKSYICYGLRQGNIRVLNINTALRSLLRGHTQRVTDMAFFAEDVHLLASVGIDGRVYVWRISEGPDEEDKPQITGKAVVAIQILGEEGAAHPRVCWHCHKQEILVVGIGRCILRIDTTKVGKGEAYSAEEPLNCPVDKVIDGVQLVGSHDDEVTDLSMCQWMITRLVSASVDGSVKIWEDRKSVPLAVFRPHEGQPVCSATFLTAPHRPDHIILITAGPLNREVKIWVSTSEEGWLLPSDAESWKCTQTLDLKSTAEPRVEEAFFNQVAALSQAGLLLFANAKKNAIYAVHLDYGPYPAATRVDYMAEFTVTMPILSFTGTSEILPHGEHIVQVYCVQTLAIQQYALDLAQCLPPPLENIGLERSDSYVSGDATGAEGFAALDTSGSRAAETLSLAGSAPKQSIQVSSSESATAVSYPVSCGSTEVTNSKEITSLSTDSKPVAPTPLTSDSDGVCVASPPVVLTPTLSRELSGFRSPTSNFEPGPPLSVYVGDQSVNDYSVDRQVDTIRTNLSDVPSLDDDSRNDKGKVTANAQDDLSIALNPRIMFKQPTHLVTPSELKGNSSSGMTNVLDSKSDGETSIQDVIVNSDAGNAEVEVKVVGETKSTQNNEFGPHGDSQNVLLESKEKFFCSQASDLGIEMARECCAISAETFVVEEAPQVDRVGVTEPLAQPSNVDEDEAHDSAKNVPGKVSEPSTSTQVLLSSTPSAKGKKQKGKNSQASGPSNVFNSTDFLNEPSGSMSLPSPEAAFSQILTMQEMLNQLMTTQKEMQKQMSTMISVPVSKECKKLETNLGRGMEKVVKANADGLWARFQEENAKNERISRDRSQQITSLINNFMNKDLPMMLEKAVKKEMAAVGPAVVRSITPAIEKTISSSITESFQRGVGDKVVNQLEKSVSTKLEATVTRQIQAQFQTSGKQALQDALKYSLETSVIPAFEMSCKALFEQVDATFQKGMVEHTTAAQQHFESAHSPLALALRETINSASSVAQTLSGELLEGQRKLLSLAAAGASSSAVNPLVSQLSNGPLGGLHEKIEVPVDPTKELSRLVSERKYEEAFTAALQRSDVSIVSWLCSQVDLRGILSVVPLPLSQGVLLSLLQQLACDISNDTPRKLAWMTDVANAIIPEDPMIAMHVRPIFDQVYKILNHQRSLPTSTGAELASIRLLMHVINSMLMTCK</sequence>
<keyword evidence="14" id="KW-1185">Reference proteome</keyword>
<dbReference type="PANTHER" id="PTHR15598">
    <property type="entry name" value="ENHANCER OF MRNA-DECAPPING PROTEIN 4"/>
    <property type="match status" value="1"/>
</dbReference>
<dbReference type="GO" id="GO:0000932">
    <property type="term" value="C:P-body"/>
    <property type="evidence" value="ECO:0007669"/>
    <property type="project" value="UniProtKB-SubCell"/>
</dbReference>
<keyword evidence="4" id="KW-0597">Phosphoprotein</keyword>
<proteinExistence type="inferred from homology"/>
<evidence type="ECO:0000256" key="6">
    <source>
        <dbReference type="ARBA" id="ARBA00022664"/>
    </source>
</evidence>
<evidence type="ECO:0000256" key="8">
    <source>
        <dbReference type="ARBA" id="ARBA00023054"/>
    </source>
</evidence>
<keyword evidence="3" id="KW-0963">Cytoplasm</keyword>
<comment type="caution">
    <text evidence="13">The sequence shown here is derived from an EMBL/GenBank/DDBJ whole genome shotgun (WGS) entry which is preliminary data.</text>
</comment>
<dbReference type="InterPro" id="IPR001680">
    <property type="entry name" value="WD40_rpt"/>
</dbReference>
<evidence type="ECO:0000313" key="14">
    <source>
        <dbReference type="Proteomes" id="UP000516437"/>
    </source>
</evidence>
<dbReference type="InterPro" id="IPR036322">
    <property type="entry name" value="WD40_repeat_dom_sf"/>
</dbReference>
<reference evidence="13 14" key="1">
    <citation type="journal article" date="2019" name="Plant Biotechnol. J.">
        <title>The red bayberry genome and genetic basis of sex determination.</title>
        <authorList>
            <person name="Jia H.M."/>
            <person name="Jia H.J."/>
            <person name="Cai Q.L."/>
            <person name="Wang Y."/>
            <person name="Zhao H.B."/>
            <person name="Yang W.F."/>
            <person name="Wang G.Y."/>
            <person name="Li Y.H."/>
            <person name="Zhan D.L."/>
            <person name="Shen Y.T."/>
            <person name="Niu Q.F."/>
            <person name="Chang L."/>
            <person name="Qiu J."/>
            <person name="Zhao L."/>
            <person name="Xie H.B."/>
            <person name="Fu W.Y."/>
            <person name="Jin J."/>
            <person name="Li X.W."/>
            <person name="Jiao Y."/>
            <person name="Zhou C.C."/>
            <person name="Tu T."/>
            <person name="Chai C.Y."/>
            <person name="Gao J.L."/>
            <person name="Fan L.J."/>
            <person name="van de Weg E."/>
            <person name="Wang J.Y."/>
            <person name="Gao Z.S."/>
        </authorList>
    </citation>
    <scope>NUCLEOTIDE SEQUENCE [LARGE SCALE GENOMIC DNA]</scope>
    <source>
        <tissue evidence="13">Leaves</tissue>
    </source>
</reference>
<feature type="domain" description="Enhancer of mRNA-decapping protein 4 WD40 repeat region" evidence="11">
    <location>
        <begin position="196"/>
        <end position="313"/>
    </location>
</feature>
<feature type="compositionally biased region" description="Polar residues" evidence="10">
    <location>
        <begin position="933"/>
        <end position="959"/>
    </location>
</feature>
<feature type="region of interest" description="Disordered" evidence="10">
    <location>
        <begin position="647"/>
        <end position="668"/>
    </location>
</feature>
<comment type="similarity">
    <text evidence="2">Belongs to the WD repeat EDC4 family.</text>
</comment>
<feature type="compositionally biased region" description="Pro residues" evidence="10">
    <location>
        <begin position="39"/>
        <end position="61"/>
    </location>
</feature>
<evidence type="ECO:0000256" key="4">
    <source>
        <dbReference type="ARBA" id="ARBA00022553"/>
    </source>
</evidence>
<feature type="compositionally biased region" description="Pro residues" evidence="10">
    <location>
        <begin position="125"/>
        <end position="140"/>
    </location>
</feature>
<feature type="region of interest" description="Disordered" evidence="10">
    <location>
        <begin position="728"/>
        <end position="748"/>
    </location>
</feature>
<evidence type="ECO:0000259" key="11">
    <source>
        <dbReference type="Pfam" id="PF16529"/>
    </source>
</evidence>
<dbReference type="SMART" id="SM00320">
    <property type="entry name" value="WD40"/>
    <property type="match status" value="2"/>
</dbReference>
<dbReference type="InterPro" id="IPR032401">
    <property type="entry name" value="EDC4_WD40"/>
</dbReference>
<dbReference type="Pfam" id="PF21289">
    <property type="entry name" value="EDC4_C"/>
    <property type="match status" value="1"/>
</dbReference>
<name>A0A6A1VQB9_9ROSI</name>
<keyword evidence="6" id="KW-0507">mRNA processing</keyword>
<dbReference type="FunFam" id="1.10.220.100:FF:000001">
    <property type="entry name" value="Enhancer of mRNA-decapping protein 4"/>
    <property type="match status" value="1"/>
</dbReference>
<feature type="compositionally biased region" description="Low complexity" evidence="10">
    <location>
        <begin position="16"/>
        <end position="28"/>
    </location>
</feature>
<keyword evidence="5 9" id="KW-0853">WD repeat</keyword>
<dbReference type="GO" id="GO:0006397">
    <property type="term" value="P:mRNA processing"/>
    <property type="evidence" value="ECO:0007669"/>
    <property type="project" value="UniProtKB-KW"/>
</dbReference>
<evidence type="ECO:0000313" key="13">
    <source>
        <dbReference type="EMBL" id="KAB1215122.1"/>
    </source>
</evidence>
<dbReference type="Proteomes" id="UP000516437">
    <property type="component" value="Chromosome 4"/>
</dbReference>
<dbReference type="FunFam" id="2.130.10.10:FF:000232">
    <property type="entry name" value="enhancer of mRNA-decapping protein 4"/>
    <property type="match status" value="1"/>
</dbReference>
<feature type="compositionally biased region" description="Polar residues" evidence="10">
    <location>
        <begin position="647"/>
        <end position="656"/>
    </location>
</feature>
<feature type="region of interest" description="Disordered" evidence="10">
    <location>
        <begin position="888"/>
        <end position="959"/>
    </location>
</feature>
<dbReference type="PROSITE" id="PS50294">
    <property type="entry name" value="WD_REPEATS_REGION"/>
    <property type="match status" value="1"/>
</dbReference>
<dbReference type="InterPro" id="IPR015943">
    <property type="entry name" value="WD40/YVTN_repeat-like_dom_sf"/>
</dbReference>
<dbReference type="InterPro" id="IPR044938">
    <property type="entry name" value="EDC4_C_sf"/>
</dbReference>
<dbReference type="SUPFAM" id="SSF50978">
    <property type="entry name" value="WD40 repeat-like"/>
    <property type="match status" value="1"/>
</dbReference>
<feature type="region of interest" description="Disordered" evidence="10">
    <location>
        <begin position="1"/>
        <end position="156"/>
    </location>
</feature>
<dbReference type="Pfam" id="PF16529">
    <property type="entry name" value="Ge1_WD40"/>
    <property type="match status" value="2"/>
</dbReference>
<feature type="compositionally biased region" description="Low complexity" evidence="10">
    <location>
        <begin position="141"/>
        <end position="152"/>
    </location>
</feature>
<evidence type="ECO:0000256" key="2">
    <source>
        <dbReference type="ARBA" id="ARBA00009639"/>
    </source>
</evidence>
<evidence type="ECO:0000259" key="12">
    <source>
        <dbReference type="Pfam" id="PF21289"/>
    </source>
</evidence>
<feature type="domain" description="Enhancer of mRNA-decapping protein 4 WD40 repeat region" evidence="11">
    <location>
        <begin position="380"/>
        <end position="509"/>
    </location>
</feature>
<comment type="subcellular location">
    <subcellularLocation>
        <location evidence="1">Cytoplasm</location>
        <location evidence="1">P-body</location>
    </subcellularLocation>
</comment>
<feature type="domain" description="Enhancer of mRNA-decapping protein 4 C-terminal" evidence="12">
    <location>
        <begin position="1263"/>
        <end position="1365"/>
    </location>
</feature>
<protein>
    <submittedName>
        <fullName evidence="13">Enhancer of mRNA-decapping protein 4</fullName>
    </submittedName>
</protein>
<feature type="repeat" description="WD" evidence="9">
    <location>
        <begin position="244"/>
        <end position="286"/>
    </location>
</feature>
<evidence type="ECO:0000256" key="9">
    <source>
        <dbReference type="PROSITE-ProRule" id="PRU00221"/>
    </source>
</evidence>
<evidence type="ECO:0000256" key="7">
    <source>
        <dbReference type="ARBA" id="ARBA00022737"/>
    </source>
</evidence>
<dbReference type="PANTHER" id="PTHR15598:SF5">
    <property type="entry name" value="ENHANCER OF MRNA-DECAPPING PROTEIN 4"/>
    <property type="match status" value="1"/>
</dbReference>
<gene>
    <name evidence="13" type="ORF">CJ030_MR4G010727</name>
</gene>
<evidence type="ECO:0000256" key="1">
    <source>
        <dbReference type="ARBA" id="ARBA00004201"/>
    </source>
</evidence>
<keyword evidence="7" id="KW-0677">Repeat</keyword>
<feature type="repeat" description="WD" evidence="9">
    <location>
        <begin position="363"/>
        <end position="396"/>
    </location>
</feature>
<dbReference type="PROSITE" id="PS50082">
    <property type="entry name" value="WD_REPEATS_2"/>
    <property type="match status" value="2"/>
</dbReference>
<dbReference type="EMBL" id="RXIC02000022">
    <property type="protein sequence ID" value="KAB1215122.1"/>
    <property type="molecule type" value="Genomic_DNA"/>
</dbReference>
<feature type="compositionally biased region" description="Low complexity" evidence="10">
    <location>
        <begin position="95"/>
        <end position="109"/>
    </location>
</feature>
<dbReference type="Gene3D" id="1.10.220.100">
    <property type="entry name" value="conserved c-terminal region of ge- 1"/>
    <property type="match status" value="1"/>
</dbReference>
<dbReference type="GO" id="GO:0031087">
    <property type="term" value="P:deadenylation-independent decapping of nuclear-transcribed mRNA"/>
    <property type="evidence" value="ECO:0007669"/>
    <property type="project" value="InterPro"/>
</dbReference>
<accession>A0A6A1VQB9</accession>